<feature type="region of interest" description="Disordered" evidence="1">
    <location>
        <begin position="1"/>
        <end position="78"/>
    </location>
</feature>
<evidence type="ECO:0000256" key="1">
    <source>
        <dbReference type="SAM" id="MobiDB-lite"/>
    </source>
</evidence>
<evidence type="ECO:0000313" key="3">
    <source>
        <dbReference type="Proteomes" id="UP000770015"/>
    </source>
</evidence>
<dbReference type="OrthoDB" id="10394395at2759"/>
<evidence type="ECO:0000313" key="2">
    <source>
        <dbReference type="EMBL" id="KAH6693957.1"/>
    </source>
</evidence>
<accession>A0A9P8VKD5</accession>
<dbReference type="AlphaFoldDB" id="A0A9P8VKD5"/>
<dbReference type="Proteomes" id="UP000770015">
    <property type="component" value="Unassembled WGS sequence"/>
</dbReference>
<organism evidence="2 3">
    <name type="scientific">Plectosphaerella plurivora</name>
    <dbReference type="NCBI Taxonomy" id="936078"/>
    <lineage>
        <taxon>Eukaryota</taxon>
        <taxon>Fungi</taxon>
        <taxon>Dikarya</taxon>
        <taxon>Ascomycota</taxon>
        <taxon>Pezizomycotina</taxon>
        <taxon>Sordariomycetes</taxon>
        <taxon>Hypocreomycetidae</taxon>
        <taxon>Glomerellales</taxon>
        <taxon>Plectosphaerellaceae</taxon>
        <taxon>Plectosphaerella</taxon>
    </lineage>
</organism>
<dbReference type="EMBL" id="JAGSXJ010000003">
    <property type="protein sequence ID" value="KAH6693957.1"/>
    <property type="molecule type" value="Genomic_DNA"/>
</dbReference>
<protein>
    <submittedName>
        <fullName evidence="2">Uncharacterized protein</fullName>
    </submittedName>
</protein>
<name>A0A9P8VKD5_9PEZI</name>
<reference evidence="2" key="1">
    <citation type="journal article" date="2021" name="Nat. Commun.">
        <title>Genetic determinants of endophytism in the Arabidopsis root mycobiome.</title>
        <authorList>
            <person name="Mesny F."/>
            <person name="Miyauchi S."/>
            <person name="Thiergart T."/>
            <person name="Pickel B."/>
            <person name="Atanasova L."/>
            <person name="Karlsson M."/>
            <person name="Huettel B."/>
            <person name="Barry K.W."/>
            <person name="Haridas S."/>
            <person name="Chen C."/>
            <person name="Bauer D."/>
            <person name="Andreopoulos W."/>
            <person name="Pangilinan J."/>
            <person name="LaButti K."/>
            <person name="Riley R."/>
            <person name="Lipzen A."/>
            <person name="Clum A."/>
            <person name="Drula E."/>
            <person name="Henrissat B."/>
            <person name="Kohler A."/>
            <person name="Grigoriev I.V."/>
            <person name="Martin F.M."/>
            <person name="Hacquard S."/>
        </authorList>
    </citation>
    <scope>NUCLEOTIDE SEQUENCE</scope>
    <source>
        <strain evidence="2">MPI-SDFR-AT-0117</strain>
    </source>
</reference>
<sequence length="751" mass="84276">MAPPTRSSRRVRKRVNYREIEEDSADEVAQSDGNQSDDMETDFGPRLDKQGKSKSKAKSMLADDSDHESGPKRKRTKLDPSLIKIPDLPRDIWLMIFDELIWRGDPAPLTVLLRVNKRIGSIAAEALYRYTLPSFKPRPACPSTDTIRVPADRVTSRELAEREVSIFLSLTPGRTIYTYHTLATHVNPHALCVGIFKQQIDCEEVYKTILGIKPGAKGVLLPVQAYPFNQLADRVNSFIANLDEDAFPRVHDLSLVTVGTGIALPTVFVSLVHLSVEAVNLNVHVGDAVALGCPKLTSLAISFPGGSSLGTRRGVPMPPWTGPSSIGMPFKGAMDFLDAMPPDKLTNFEMGLWTPTPMPKMADTQDSNAAPVAFTPKQQHKADHLREVGLEYEPSRMLLRSLARHTKIMSLGLMRMDPEAYVDLPLLVNLEFSLEKLYIFFPDRIWGNMLRHSVPTHFKNDLTKWVKSLKLLRSLRWVSIDDRHFRGWGAYWAWTEILAYSISRDFSTPTSLEAPNGLQGLKELHLVLGHSLTDMFKRIEYLGKLEILQVDVEPQVIPSHNNYMKVPSNAAPHALALSIVKARKIKAVTINYHYFGIGPLFFPWPCTSYTARRGVTSAAPYVRSLDSKVHPDNHALRKICIKGKGKVQTLGLWKFLTYFPDITDIILDVNGDFDPDDLYRWVRATDMDSRGDMSSNIGLYFPKPQGTWTIPASKAKIIKKHANVKTETEEMSEAIACMPDMGYSVRSLKFA</sequence>
<gene>
    <name evidence="2" type="ORF">F5X68DRAFT_248522</name>
</gene>
<keyword evidence="3" id="KW-1185">Reference proteome</keyword>
<comment type="caution">
    <text evidence="2">The sequence shown here is derived from an EMBL/GenBank/DDBJ whole genome shotgun (WGS) entry which is preliminary data.</text>
</comment>
<proteinExistence type="predicted"/>